<sequence>MMASSSLGNSEYSLGHERKNVQGDSAFGGTESDSMLDDEEDSFGSLDRRHYVDKMKPRIILMGLKRSGKSSIQKVVFQKMSPNETLFLESTTRITKEEVSSSSFIQFQVWEYPGQMNAFDPNFDAYSIFECCGALIYVIDAQVKFELRVFILNSSILQDDYAHALQKLIETVIKAHRINPRIKFEVFVHKVDGLSEENKIDVQRDIYHRANEDLVDGNLENVHLSFYLTSIYDHSIFEAFSKVVQKLIPQLPTLERLLDIFISNCNIDKAFLFDVASKIYIATDASPVDMQSYELCCDMIDVAIDISCIYGCRDDTEMNTFDLDSSAIIKLNNQTVLCLKEVNRYLALVCIMKMDSFDRQGGLLDYNFQIFKSSIEKVFHTHKLSVNGGKTASLPIGSMEKPALRVKIESTDSHLSAESPIDH</sequence>
<dbReference type="WBParaSite" id="nRc.2.0.1.t34573-RA">
    <property type="protein sequence ID" value="nRc.2.0.1.t34573-RA"/>
    <property type="gene ID" value="nRc.2.0.1.g34573"/>
</dbReference>
<dbReference type="GO" id="GO:1990131">
    <property type="term" value="C:Gtr1-Gtr2 GTPase complex"/>
    <property type="evidence" value="ECO:0007669"/>
    <property type="project" value="TreeGrafter"/>
</dbReference>
<dbReference type="GO" id="GO:1904263">
    <property type="term" value="P:positive regulation of TORC1 signaling"/>
    <property type="evidence" value="ECO:0007669"/>
    <property type="project" value="TreeGrafter"/>
</dbReference>
<evidence type="ECO:0000256" key="5">
    <source>
        <dbReference type="ARBA" id="ARBA00023134"/>
    </source>
</evidence>
<dbReference type="PANTHER" id="PTHR11259">
    <property type="entry name" value="RAS-RELATED GTP BINDING RAG/GTR YEAST"/>
    <property type="match status" value="1"/>
</dbReference>
<dbReference type="GO" id="GO:0005764">
    <property type="term" value="C:lysosome"/>
    <property type="evidence" value="ECO:0007669"/>
    <property type="project" value="TreeGrafter"/>
</dbReference>
<feature type="compositionally biased region" description="Polar residues" evidence="9">
    <location>
        <begin position="1"/>
        <end position="12"/>
    </location>
</feature>
<reference evidence="11" key="1">
    <citation type="submission" date="2022-11" db="UniProtKB">
        <authorList>
            <consortium name="WormBaseParasite"/>
        </authorList>
    </citation>
    <scope>IDENTIFICATION</scope>
</reference>
<dbReference type="OMA" id="NCRTFQE"/>
<feature type="region of interest" description="Disordered" evidence="9">
    <location>
        <begin position="1"/>
        <end position="41"/>
    </location>
</feature>
<name>A0A915K9J7_ROMCU</name>
<dbReference type="FunFam" id="3.40.50.300:FF:001086">
    <property type="entry name" value="GTP-binding protein GTR2"/>
    <property type="match status" value="1"/>
</dbReference>
<dbReference type="SUPFAM" id="SSF52540">
    <property type="entry name" value="P-loop containing nucleoside triphosphate hydrolases"/>
    <property type="match status" value="1"/>
</dbReference>
<keyword evidence="4" id="KW-0378">Hydrolase</keyword>
<dbReference type="GO" id="GO:0010507">
    <property type="term" value="P:negative regulation of autophagy"/>
    <property type="evidence" value="ECO:0007669"/>
    <property type="project" value="TreeGrafter"/>
</dbReference>
<evidence type="ECO:0000313" key="10">
    <source>
        <dbReference type="Proteomes" id="UP000887565"/>
    </source>
</evidence>
<dbReference type="Gene3D" id="3.40.50.300">
    <property type="entry name" value="P-loop containing nucleotide triphosphate hydrolases"/>
    <property type="match status" value="1"/>
</dbReference>
<accession>A0A915K9J7</accession>
<dbReference type="InterPro" id="IPR039400">
    <property type="entry name" value="RagC/D"/>
</dbReference>
<evidence type="ECO:0000256" key="4">
    <source>
        <dbReference type="ARBA" id="ARBA00022801"/>
    </source>
</evidence>
<protein>
    <submittedName>
        <fullName evidence="11">Ras-related GTP-binding protein C</fullName>
    </submittedName>
</protein>
<keyword evidence="3 8" id="KW-0547">Nucleotide-binding</keyword>
<dbReference type="AlphaFoldDB" id="A0A915K9J7"/>
<dbReference type="GO" id="GO:0012505">
    <property type="term" value="C:endomembrane system"/>
    <property type="evidence" value="ECO:0007669"/>
    <property type="project" value="UniProtKB-SubCell"/>
</dbReference>
<dbReference type="Pfam" id="PF04670">
    <property type="entry name" value="Gtr1_RagA"/>
    <property type="match status" value="1"/>
</dbReference>
<dbReference type="Proteomes" id="UP000887565">
    <property type="component" value="Unplaced"/>
</dbReference>
<evidence type="ECO:0000256" key="6">
    <source>
        <dbReference type="ARBA" id="ARBA00023136"/>
    </source>
</evidence>
<evidence type="ECO:0000313" key="11">
    <source>
        <dbReference type="WBParaSite" id="nRc.2.0.1.t34573-RA"/>
    </source>
</evidence>
<dbReference type="GO" id="GO:0005525">
    <property type="term" value="F:GTP binding"/>
    <property type="evidence" value="ECO:0007669"/>
    <property type="project" value="UniProtKB-UniRule"/>
</dbReference>
<evidence type="ECO:0000256" key="7">
    <source>
        <dbReference type="ARBA" id="ARBA00049117"/>
    </source>
</evidence>
<evidence type="ECO:0000256" key="8">
    <source>
        <dbReference type="RuleBase" id="RU367014"/>
    </source>
</evidence>
<dbReference type="GO" id="GO:0005634">
    <property type="term" value="C:nucleus"/>
    <property type="evidence" value="ECO:0007669"/>
    <property type="project" value="TreeGrafter"/>
</dbReference>
<keyword evidence="5 8" id="KW-0342">GTP-binding</keyword>
<comment type="subcellular location">
    <subcellularLocation>
        <location evidence="1">Endomembrane system</location>
    </subcellularLocation>
</comment>
<evidence type="ECO:0000256" key="9">
    <source>
        <dbReference type="SAM" id="MobiDB-lite"/>
    </source>
</evidence>
<dbReference type="GO" id="GO:0009267">
    <property type="term" value="P:cellular response to starvation"/>
    <property type="evidence" value="ECO:0007669"/>
    <property type="project" value="TreeGrafter"/>
</dbReference>
<organism evidence="10 11">
    <name type="scientific">Romanomermis culicivorax</name>
    <name type="common">Nematode worm</name>
    <dbReference type="NCBI Taxonomy" id="13658"/>
    <lineage>
        <taxon>Eukaryota</taxon>
        <taxon>Metazoa</taxon>
        <taxon>Ecdysozoa</taxon>
        <taxon>Nematoda</taxon>
        <taxon>Enoplea</taxon>
        <taxon>Dorylaimia</taxon>
        <taxon>Mermithida</taxon>
        <taxon>Mermithoidea</taxon>
        <taxon>Mermithidae</taxon>
        <taxon>Romanomermis</taxon>
    </lineage>
</organism>
<keyword evidence="10" id="KW-1185">Reference proteome</keyword>
<dbReference type="Gene3D" id="3.30.450.190">
    <property type="match status" value="1"/>
</dbReference>
<comment type="catalytic activity">
    <reaction evidence="7">
        <text>GTP + H2O = GDP + phosphate + H(+)</text>
        <dbReference type="Rhea" id="RHEA:19669"/>
        <dbReference type="ChEBI" id="CHEBI:15377"/>
        <dbReference type="ChEBI" id="CHEBI:15378"/>
        <dbReference type="ChEBI" id="CHEBI:37565"/>
        <dbReference type="ChEBI" id="CHEBI:43474"/>
        <dbReference type="ChEBI" id="CHEBI:58189"/>
    </reaction>
    <physiologicalReaction direction="left-to-right" evidence="7">
        <dbReference type="Rhea" id="RHEA:19670"/>
    </physiologicalReaction>
</comment>
<evidence type="ECO:0000256" key="3">
    <source>
        <dbReference type="ARBA" id="ARBA00022741"/>
    </source>
</evidence>
<dbReference type="PANTHER" id="PTHR11259:SF2">
    <property type="entry name" value="GH16429P"/>
    <property type="match status" value="1"/>
</dbReference>
<keyword evidence="6" id="KW-0472">Membrane</keyword>
<comment type="similarity">
    <text evidence="2 8">Belongs to the GTR/RAG GTP-binding protein family.</text>
</comment>
<dbReference type="GO" id="GO:0003924">
    <property type="term" value="F:GTPase activity"/>
    <property type="evidence" value="ECO:0007669"/>
    <property type="project" value="TreeGrafter"/>
</dbReference>
<dbReference type="CDD" id="cd11385">
    <property type="entry name" value="RagC_like"/>
    <property type="match status" value="1"/>
</dbReference>
<evidence type="ECO:0000256" key="2">
    <source>
        <dbReference type="ARBA" id="ARBA00007756"/>
    </source>
</evidence>
<dbReference type="InterPro" id="IPR006762">
    <property type="entry name" value="Gtr1_RagA"/>
</dbReference>
<dbReference type="InterPro" id="IPR027417">
    <property type="entry name" value="P-loop_NTPase"/>
</dbReference>
<evidence type="ECO:0000256" key="1">
    <source>
        <dbReference type="ARBA" id="ARBA00004308"/>
    </source>
</evidence>
<dbReference type="FunFam" id="3.30.450.190:FF:000001">
    <property type="entry name" value="Ras-related GTP-binding protein C"/>
    <property type="match status" value="1"/>
</dbReference>
<proteinExistence type="inferred from homology"/>